<dbReference type="PROSITE" id="PS51194">
    <property type="entry name" value="HELICASE_CTER"/>
    <property type="match status" value="1"/>
</dbReference>
<keyword evidence="2" id="KW-0862">Zinc</keyword>
<dbReference type="InterPro" id="IPR007527">
    <property type="entry name" value="Znf_SWIM"/>
</dbReference>
<dbReference type="InterPro" id="IPR000330">
    <property type="entry name" value="SNF2_N"/>
</dbReference>
<dbReference type="Pfam" id="PF04434">
    <property type="entry name" value="SWIM"/>
    <property type="match status" value="1"/>
</dbReference>
<dbReference type="PROSITE" id="PS50966">
    <property type="entry name" value="ZF_SWIM"/>
    <property type="match status" value="1"/>
</dbReference>
<dbReference type="Gene3D" id="3.40.50.10810">
    <property type="entry name" value="Tandem AAA-ATPase domain"/>
    <property type="match status" value="1"/>
</dbReference>
<dbReference type="InterPro" id="IPR038718">
    <property type="entry name" value="SNF2-like_sf"/>
</dbReference>
<name>C9LWZ0_SELS3</name>
<dbReference type="InterPro" id="IPR001650">
    <property type="entry name" value="Helicase_C-like"/>
</dbReference>
<proteinExistence type="predicted"/>
<dbReference type="Pfam" id="PF00176">
    <property type="entry name" value="SNF2-rel_dom"/>
    <property type="match status" value="1"/>
</dbReference>
<organism evidence="6 7">
    <name type="scientific">Selenomonas sputigena (strain ATCC 35185 / DSM 20758 / CCUG 44933 / VPI D19B-28)</name>
    <dbReference type="NCBI Taxonomy" id="546271"/>
    <lineage>
        <taxon>Bacteria</taxon>
        <taxon>Bacillati</taxon>
        <taxon>Bacillota</taxon>
        <taxon>Negativicutes</taxon>
        <taxon>Selenomonadales</taxon>
        <taxon>Selenomonadaceae</taxon>
        <taxon>Selenomonas</taxon>
    </lineage>
</organism>
<dbReference type="Gene3D" id="3.40.50.300">
    <property type="entry name" value="P-loop containing nucleotide triphosphate hydrolases"/>
    <property type="match status" value="1"/>
</dbReference>
<dbReference type="STRING" id="546271.Selsp_2182"/>
<dbReference type="Proteomes" id="UP000003505">
    <property type="component" value="Unassembled WGS sequence"/>
</dbReference>
<keyword evidence="1" id="KW-0378">Hydrolase</keyword>
<evidence type="ECO:0000259" key="4">
    <source>
        <dbReference type="PROSITE" id="PS51192"/>
    </source>
</evidence>
<evidence type="ECO:0000313" key="6">
    <source>
        <dbReference type="EMBL" id="EEX76665.1"/>
    </source>
</evidence>
<dbReference type="InterPro" id="IPR027417">
    <property type="entry name" value="P-loop_NTPase"/>
</dbReference>
<evidence type="ECO:0000256" key="2">
    <source>
        <dbReference type="PROSITE-ProRule" id="PRU00325"/>
    </source>
</evidence>
<dbReference type="GO" id="GO:0005524">
    <property type="term" value="F:ATP binding"/>
    <property type="evidence" value="ECO:0007669"/>
    <property type="project" value="InterPro"/>
</dbReference>
<keyword evidence="2" id="KW-0479">Metal-binding</keyword>
<accession>C9LWZ0</accession>
<dbReference type="GO" id="GO:0016787">
    <property type="term" value="F:hydrolase activity"/>
    <property type="evidence" value="ECO:0007669"/>
    <property type="project" value="UniProtKB-KW"/>
</dbReference>
<dbReference type="CDD" id="cd18012">
    <property type="entry name" value="DEXQc_arch_SWI2_SNF2"/>
    <property type="match status" value="1"/>
</dbReference>
<dbReference type="PROSITE" id="PS51192">
    <property type="entry name" value="HELICASE_ATP_BIND_1"/>
    <property type="match status" value="1"/>
</dbReference>
<reference evidence="6 7" key="1">
    <citation type="submission" date="2009-09" db="EMBL/GenBank/DDBJ databases">
        <authorList>
            <person name="Weinstock G."/>
            <person name="Sodergren E."/>
            <person name="Clifton S."/>
            <person name="Fulton L."/>
            <person name="Fulton B."/>
            <person name="Courtney L."/>
            <person name="Fronick C."/>
            <person name="Harrison M."/>
            <person name="Strong C."/>
            <person name="Farmer C."/>
            <person name="Delahaunty K."/>
            <person name="Markovic C."/>
            <person name="Hall O."/>
            <person name="Minx P."/>
            <person name="Tomlinson C."/>
            <person name="Mitreva M."/>
            <person name="Nelson J."/>
            <person name="Hou S."/>
            <person name="Wollam A."/>
            <person name="Pepin K.H."/>
            <person name="Johnson M."/>
            <person name="Bhonagiri V."/>
            <person name="Nash W.E."/>
            <person name="Warren W."/>
            <person name="Chinwalla A."/>
            <person name="Mardis E.R."/>
            <person name="Wilson R.K."/>
        </authorList>
    </citation>
    <scope>NUCLEOTIDE SEQUENCE [LARGE SCALE GENOMIC DNA]</scope>
    <source>
        <strain evidence="7">ATCC 35185 / DSM 20758 / VPI D19B-28</strain>
    </source>
</reference>
<feature type="domain" description="SWIM-type" evidence="3">
    <location>
        <begin position="57"/>
        <end position="98"/>
    </location>
</feature>
<dbReference type="InterPro" id="IPR049730">
    <property type="entry name" value="SNF2/RAD54-like_C"/>
</dbReference>
<feature type="domain" description="Helicase ATP-binding" evidence="4">
    <location>
        <begin position="649"/>
        <end position="810"/>
    </location>
</feature>
<dbReference type="SMART" id="SM00490">
    <property type="entry name" value="HELICc"/>
    <property type="match status" value="1"/>
</dbReference>
<dbReference type="CDD" id="cd18793">
    <property type="entry name" value="SF2_C_SNF"/>
    <property type="match status" value="1"/>
</dbReference>
<dbReference type="GO" id="GO:0008270">
    <property type="term" value="F:zinc ion binding"/>
    <property type="evidence" value="ECO:0007669"/>
    <property type="project" value="UniProtKB-KW"/>
</dbReference>
<keyword evidence="2" id="KW-0863">Zinc-finger</keyword>
<dbReference type="eggNOG" id="COG4715">
    <property type="taxonomic scope" value="Bacteria"/>
</dbReference>
<dbReference type="SUPFAM" id="SSF52540">
    <property type="entry name" value="P-loop containing nucleoside triphosphate hydrolases"/>
    <property type="match status" value="2"/>
</dbReference>
<dbReference type="InterPro" id="IPR014001">
    <property type="entry name" value="Helicase_ATP-bd"/>
</dbReference>
<protein>
    <submittedName>
        <fullName evidence="6">SNF2 family N-terminal domain protein</fullName>
    </submittedName>
</protein>
<dbReference type="eggNOG" id="COG0553">
    <property type="taxonomic scope" value="Bacteria"/>
</dbReference>
<evidence type="ECO:0000259" key="5">
    <source>
        <dbReference type="PROSITE" id="PS51194"/>
    </source>
</evidence>
<feature type="domain" description="Helicase C-terminal" evidence="5">
    <location>
        <begin position="935"/>
        <end position="1086"/>
    </location>
</feature>
<dbReference type="SMART" id="SM00487">
    <property type="entry name" value="DEXDc"/>
    <property type="match status" value="1"/>
</dbReference>
<evidence type="ECO:0000313" key="7">
    <source>
        <dbReference type="Proteomes" id="UP000003505"/>
    </source>
</evidence>
<dbReference type="AlphaFoldDB" id="C9LWZ0"/>
<dbReference type="EMBL" id="ACKP02000046">
    <property type="protein sequence ID" value="EEX76665.1"/>
    <property type="molecule type" value="Genomic_DNA"/>
</dbReference>
<dbReference type="InterPro" id="IPR013663">
    <property type="entry name" value="Helicase_SWF/SNF/SWI_bac"/>
</dbReference>
<comment type="caution">
    <text evidence="6">The sequence shown here is derived from an EMBL/GenBank/DDBJ whole genome shotgun (WGS) entry which is preliminary data.</text>
</comment>
<evidence type="ECO:0000259" key="3">
    <source>
        <dbReference type="PROSITE" id="PS50966"/>
    </source>
</evidence>
<dbReference type="Pfam" id="PF08455">
    <property type="entry name" value="SNF2_assoc"/>
    <property type="match status" value="1"/>
</dbReference>
<evidence type="ECO:0000256" key="1">
    <source>
        <dbReference type="ARBA" id="ARBA00022801"/>
    </source>
</evidence>
<gene>
    <name evidence="6" type="ORF">SELSPUOL_01995</name>
</gene>
<dbReference type="FunFam" id="3.40.50.300:FF:000533">
    <property type="entry name" value="Helicase, Snf2 family"/>
    <property type="match status" value="1"/>
</dbReference>
<dbReference type="PANTHER" id="PTHR10799">
    <property type="entry name" value="SNF2/RAD54 HELICASE FAMILY"/>
    <property type="match status" value="1"/>
</dbReference>
<sequence>MRKGEIVLLKDSAIHELSNDMSYRKGCRYFKDGRVAKLLRRPGTSIYVATVEGSEDYEVRVRLDKAGEKIEAYDCTCPAAALYNGACKHVVALLKVIQAGQFEEEGEGTAAPVPYQKPTGRIFDCFARAKKHAHLNAPKKLLPAALRETPIFLEPHFFFERHYGRSNCWLEFRIGRERLYVMRSMQEFMRSFLAGTPIEFGKKLTVDPQTAVFAPGISTMLWHFLLDLWKDEVSSLYYGGAYGARLSGTIFEGKAVKLTPSALVRFLSLMQEADAPFQARTGVHEERTVEIVEGTPALELGLVERAGSGRLMMLTDEVCYLDDDAHFLLVEDTIYHVPPAFSAALHPLLEAFGSSRSLTIAAQDIPAFFSTILPEIEKVAEVEIAPAFAERYEIMPLSAAVYLDYHGDGIAARLEFHYDEMKFNPLAGKVPQEAPSGRRLIRDAAGEAAIFAFFDTYGFLPEDGRFVQSDEAQSFLFLDEALPELSKITDVYYADAFHEKPVRRMPPVTIGVSVNDENLLDVTFDAAHIDFAELIGVLRSYREKRVYHRLKDGTFVTLGDQQLAGLADFIESTGIKKATDAQNIRLPLRQALYLDALAKEDKSIRLARSKRFKSIVRDIKNPVDADIEPPETLKGVLRDYQQTGFSWLSTLAAYRLGGILADDMGLGKTLQVITFLLAHREEGRPPALVVAPTSLMYNWLEEIEKFAPELKASIVAGTKAEREAALSPALKDADVIITTYHMLRRDIDLYEKEHFSHIFLDEAQQIKNPATQAAKAVKKLQADAAFALTGTPIENSLTELWSIFDFLMPGYLKSRKHFQSQFETPIVRAKDPHASADLLRYISPFILRRLKKDVLEELPDKVERKMTNEMTDEQRKVYHAWFVQAKKEFAAELKAHGFGESRIKILAILTRLRQIACDPALFLEDYTGGSGKLDMLEEVVADAVAAGHRILIFSQFTTMLSHIAARLDVMNLSYAYLDGSTPALERMRRVRDFNAGAEPLFLISLKAGGTGLNLTGADMVIHYDPWWNPAVEDQATDRAYRIGQKNNVQVLKFITKDTIEEKIYELQEKKKALIDQMIQPGENFLSKLSEEEITALFQ</sequence>
<dbReference type="Pfam" id="PF00271">
    <property type="entry name" value="Helicase_C"/>
    <property type="match status" value="1"/>
</dbReference>